<dbReference type="InterPro" id="IPR033479">
    <property type="entry name" value="dCache_1"/>
</dbReference>
<evidence type="ECO:0000256" key="10">
    <source>
        <dbReference type="SAM" id="MobiDB-lite"/>
    </source>
</evidence>
<keyword evidence="3" id="KW-0145">Chemotaxis</keyword>
<feature type="transmembrane region" description="Helical" evidence="11">
    <location>
        <begin position="336"/>
        <end position="360"/>
    </location>
</feature>
<keyword evidence="7 9" id="KW-0807">Transducer</keyword>
<accession>A0ABS5PW14</accession>
<evidence type="ECO:0000313" key="15">
    <source>
        <dbReference type="Proteomes" id="UP000746471"/>
    </source>
</evidence>
<dbReference type="SMART" id="SM00283">
    <property type="entry name" value="MA"/>
    <property type="match status" value="1"/>
</dbReference>
<keyword evidence="5 11" id="KW-1133">Transmembrane helix</keyword>
<feature type="transmembrane region" description="Helical" evidence="11">
    <location>
        <begin position="70"/>
        <end position="90"/>
    </location>
</feature>
<feature type="domain" description="Methyl-accepting transducer" evidence="12">
    <location>
        <begin position="432"/>
        <end position="668"/>
    </location>
</feature>
<keyword evidence="2" id="KW-1003">Cell membrane</keyword>
<comment type="subcellular location">
    <subcellularLocation>
        <location evidence="1">Cell membrane</location>
        <topology evidence="1">Multi-pass membrane protein</topology>
    </subcellularLocation>
</comment>
<dbReference type="CDD" id="cd06225">
    <property type="entry name" value="HAMP"/>
    <property type="match status" value="1"/>
</dbReference>
<evidence type="ECO:0000256" key="6">
    <source>
        <dbReference type="ARBA" id="ARBA00023136"/>
    </source>
</evidence>
<dbReference type="RefSeq" id="WP_213238654.1">
    <property type="nucleotide sequence ID" value="NZ_JAHBCL010000063.1"/>
</dbReference>
<dbReference type="Gene3D" id="1.10.287.950">
    <property type="entry name" value="Methyl-accepting chemotaxis protein"/>
    <property type="match status" value="1"/>
</dbReference>
<evidence type="ECO:0000256" key="2">
    <source>
        <dbReference type="ARBA" id="ARBA00022475"/>
    </source>
</evidence>
<dbReference type="PANTHER" id="PTHR32089">
    <property type="entry name" value="METHYL-ACCEPTING CHEMOTAXIS PROTEIN MCPB"/>
    <property type="match status" value="1"/>
</dbReference>
<keyword evidence="15" id="KW-1185">Reference proteome</keyword>
<sequence>MEGKSQFTSKYSNETALAQSASAEKEAASTINDAAEGTKAAKEKHVKEKAKKKPKSNKNRKMESKFGRKFAFMLMAVIILPSLLTGLLIFTQFKAYVQDDIYANNETVLTTVDEYVENHLNSIGKMATILSKVDYVQNMQPLLVKSMFNNVLDEFDLLQNIQVVDKTGKIVFSSDGVIGNLEAPYFDEAMAGNTAFSGVEEVETPNGVKRVIKEALPVRRNSDINGVLIVSISIDKFNMLIQQMTLQDNLEIVIVDQAGHLIANSNPERTDILQNENLLNYEPFNKAVSGENSTVAYTFDETAYLTSYNGIDLLGWGVVAQVPEKQALSHISQITVLFGVVIVLLAVGALILSAILTMYITTPLNRLSENAASVASGDFSINVKKEILKRDDEFGDLGKAFNNLVESFRGIVSSIKQSTDILDDTTITLVNSAESSNTTLGVIIDNSQQLKSASHEDIELSSRVVNGVEEMAKGSENVALNTEKLNVLIKNNVEFATAGEAMMAKTSDLVQETFRSYESIEARIKTLEKSAVDIGGITDTIMAISNQTNLLALNAAIEAARAGEAGKGFAVVAGEIRNLADQSNKSAENITVIIKDIQTDVNETSHMFKKTSAMLENVVVETEKTVSQITEILTDSKNAAGAVDEISAVTEEQAASSAQISEMMTDMRNSINTTAVVADEMSSHVGDQKVKTEETIEIITKIKDLSDELKQITEQFKC</sequence>
<organism evidence="14 15">
    <name type="scientific">Fusibacter paucivorans</name>
    <dbReference type="NCBI Taxonomy" id="76009"/>
    <lineage>
        <taxon>Bacteria</taxon>
        <taxon>Bacillati</taxon>
        <taxon>Bacillota</taxon>
        <taxon>Clostridia</taxon>
        <taxon>Eubacteriales</taxon>
        <taxon>Eubacteriales Family XII. Incertae Sedis</taxon>
        <taxon>Fusibacter</taxon>
    </lineage>
</organism>
<evidence type="ECO:0000256" key="4">
    <source>
        <dbReference type="ARBA" id="ARBA00022692"/>
    </source>
</evidence>
<dbReference type="SUPFAM" id="SSF58104">
    <property type="entry name" value="Methyl-accepting chemotaxis protein (MCP) signaling domain"/>
    <property type="match status" value="1"/>
</dbReference>
<reference evidence="14 15" key="1">
    <citation type="submission" date="2021-05" db="EMBL/GenBank/DDBJ databases">
        <title>Fusibacter ferrireducens sp. nov., an anaerobic, sulfur- and Fe-reducing bacterium isolated from the mangrove sediment.</title>
        <authorList>
            <person name="Qiu D."/>
        </authorList>
    </citation>
    <scope>NUCLEOTIDE SEQUENCE [LARGE SCALE GENOMIC DNA]</scope>
    <source>
        <strain evidence="14 15">DSM 12116</strain>
    </source>
</reference>
<evidence type="ECO:0000256" key="1">
    <source>
        <dbReference type="ARBA" id="ARBA00004651"/>
    </source>
</evidence>
<feature type="region of interest" description="Disordered" evidence="10">
    <location>
        <begin position="22"/>
        <end position="61"/>
    </location>
</feature>
<evidence type="ECO:0000256" key="7">
    <source>
        <dbReference type="ARBA" id="ARBA00023224"/>
    </source>
</evidence>
<protein>
    <submittedName>
        <fullName evidence="14">Methyl-accepting chemotaxis protein</fullName>
    </submittedName>
</protein>
<dbReference type="Gene3D" id="3.30.450.20">
    <property type="entry name" value="PAS domain"/>
    <property type="match status" value="1"/>
</dbReference>
<name>A0ABS5PW14_9FIRM</name>
<evidence type="ECO:0000256" key="11">
    <source>
        <dbReference type="SAM" id="Phobius"/>
    </source>
</evidence>
<comment type="similarity">
    <text evidence="8">Belongs to the methyl-accepting chemotaxis (MCP) protein family.</text>
</comment>
<evidence type="ECO:0000256" key="9">
    <source>
        <dbReference type="PROSITE-ProRule" id="PRU00284"/>
    </source>
</evidence>
<evidence type="ECO:0000313" key="14">
    <source>
        <dbReference type="EMBL" id="MBS7528799.1"/>
    </source>
</evidence>
<dbReference type="SMART" id="SM00304">
    <property type="entry name" value="HAMP"/>
    <property type="match status" value="1"/>
</dbReference>
<dbReference type="InterPro" id="IPR004089">
    <property type="entry name" value="MCPsignal_dom"/>
</dbReference>
<evidence type="ECO:0000259" key="12">
    <source>
        <dbReference type="PROSITE" id="PS50111"/>
    </source>
</evidence>
<dbReference type="Proteomes" id="UP000746471">
    <property type="component" value="Unassembled WGS sequence"/>
</dbReference>
<dbReference type="CDD" id="cd11386">
    <property type="entry name" value="MCP_signal"/>
    <property type="match status" value="1"/>
</dbReference>
<gene>
    <name evidence="14" type="ORF">KHM83_19205</name>
</gene>
<dbReference type="Gene3D" id="6.10.340.10">
    <property type="match status" value="1"/>
</dbReference>
<proteinExistence type="inferred from homology"/>
<keyword evidence="4 11" id="KW-0812">Transmembrane</keyword>
<dbReference type="PANTHER" id="PTHR32089:SF112">
    <property type="entry name" value="LYSOZYME-LIKE PROTEIN-RELATED"/>
    <property type="match status" value="1"/>
</dbReference>
<dbReference type="PROSITE" id="PS50111">
    <property type="entry name" value="CHEMOTAXIS_TRANSDUC_2"/>
    <property type="match status" value="1"/>
</dbReference>
<dbReference type="Pfam" id="PF02743">
    <property type="entry name" value="dCache_1"/>
    <property type="match status" value="1"/>
</dbReference>
<dbReference type="EMBL" id="JAHBCL010000063">
    <property type="protein sequence ID" value="MBS7528799.1"/>
    <property type="molecule type" value="Genomic_DNA"/>
</dbReference>
<comment type="caution">
    <text evidence="14">The sequence shown here is derived from an EMBL/GenBank/DDBJ whole genome shotgun (WGS) entry which is preliminary data.</text>
</comment>
<feature type="compositionally biased region" description="Basic residues" evidence="10">
    <location>
        <begin position="47"/>
        <end position="59"/>
    </location>
</feature>
<keyword evidence="6 11" id="KW-0472">Membrane</keyword>
<dbReference type="PROSITE" id="PS50885">
    <property type="entry name" value="HAMP"/>
    <property type="match status" value="1"/>
</dbReference>
<dbReference type="Pfam" id="PF00015">
    <property type="entry name" value="MCPsignal"/>
    <property type="match status" value="1"/>
</dbReference>
<dbReference type="Pfam" id="PF00672">
    <property type="entry name" value="HAMP"/>
    <property type="match status" value="1"/>
</dbReference>
<evidence type="ECO:0000256" key="5">
    <source>
        <dbReference type="ARBA" id="ARBA00022989"/>
    </source>
</evidence>
<feature type="domain" description="HAMP" evidence="13">
    <location>
        <begin position="358"/>
        <end position="413"/>
    </location>
</feature>
<evidence type="ECO:0000256" key="8">
    <source>
        <dbReference type="ARBA" id="ARBA00029447"/>
    </source>
</evidence>
<evidence type="ECO:0000256" key="3">
    <source>
        <dbReference type="ARBA" id="ARBA00022500"/>
    </source>
</evidence>
<evidence type="ECO:0000259" key="13">
    <source>
        <dbReference type="PROSITE" id="PS50885"/>
    </source>
</evidence>
<dbReference type="InterPro" id="IPR003660">
    <property type="entry name" value="HAMP_dom"/>
</dbReference>